<keyword evidence="5" id="KW-0472">Membrane</keyword>
<comment type="similarity">
    <text evidence="1 4">Belongs to the short-chain dehydrogenases/reductases (SDR) family.</text>
</comment>
<dbReference type="InterPro" id="IPR020904">
    <property type="entry name" value="Sc_DH/Rdtase_CS"/>
</dbReference>
<dbReference type="Pfam" id="PF00106">
    <property type="entry name" value="adh_short"/>
    <property type="match status" value="1"/>
</dbReference>
<dbReference type="InterPro" id="IPR002347">
    <property type="entry name" value="SDR_fam"/>
</dbReference>
<keyword evidence="5" id="KW-0812">Transmembrane</keyword>
<dbReference type="EMBL" id="JBFCZG010000001">
    <property type="protein sequence ID" value="KAL3428142.1"/>
    <property type="molecule type" value="Genomic_DNA"/>
</dbReference>
<evidence type="ECO:0000256" key="3">
    <source>
        <dbReference type="ARBA" id="ARBA00023002"/>
    </source>
</evidence>
<evidence type="ECO:0000313" key="7">
    <source>
        <dbReference type="Proteomes" id="UP001629113"/>
    </source>
</evidence>
<keyword evidence="7" id="KW-1185">Reference proteome</keyword>
<gene>
    <name evidence="6" type="ORF">PVAG01_01651</name>
</gene>
<dbReference type="PRINTS" id="PR00081">
    <property type="entry name" value="GDHRDH"/>
</dbReference>
<protein>
    <submittedName>
        <fullName evidence="6">Short-chain dehydrogenase/reductase family</fullName>
    </submittedName>
</protein>
<reference evidence="6 7" key="1">
    <citation type="submission" date="2024-06" db="EMBL/GenBank/DDBJ databases">
        <title>Complete genome of Phlyctema vagabunda strain 19-DSS-EL-015.</title>
        <authorList>
            <person name="Fiorenzani C."/>
        </authorList>
    </citation>
    <scope>NUCLEOTIDE SEQUENCE [LARGE SCALE GENOMIC DNA]</scope>
    <source>
        <strain evidence="6 7">19-DSS-EL-015</strain>
    </source>
</reference>
<keyword evidence="3" id="KW-0560">Oxidoreductase</keyword>
<evidence type="ECO:0000256" key="4">
    <source>
        <dbReference type="RuleBase" id="RU000363"/>
    </source>
</evidence>
<feature type="transmembrane region" description="Helical" evidence="5">
    <location>
        <begin position="54"/>
        <end position="73"/>
    </location>
</feature>
<organism evidence="6 7">
    <name type="scientific">Phlyctema vagabunda</name>
    <dbReference type="NCBI Taxonomy" id="108571"/>
    <lineage>
        <taxon>Eukaryota</taxon>
        <taxon>Fungi</taxon>
        <taxon>Dikarya</taxon>
        <taxon>Ascomycota</taxon>
        <taxon>Pezizomycotina</taxon>
        <taxon>Leotiomycetes</taxon>
        <taxon>Helotiales</taxon>
        <taxon>Dermateaceae</taxon>
        <taxon>Phlyctema</taxon>
    </lineage>
</organism>
<dbReference type="PRINTS" id="PR00080">
    <property type="entry name" value="SDRFAMILY"/>
</dbReference>
<dbReference type="PROSITE" id="PS00061">
    <property type="entry name" value="ADH_SHORT"/>
    <property type="match status" value="1"/>
</dbReference>
<dbReference type="Gene3D" id="3.40.50.720">
    <property type="entry name" value="NAD(P)-binding Rossmann-like Domain"/>
    <property type="match status" value="1"/>
</dbReference>
<dbReference type="Proteomes" id="UP001629113">
    <property type="component" value="Unassembled WGS sequence"/>
</dbReference>
<sequence>MSYPPRNPELSWAKPLSIDLLLKVLNVTFLHPFVGWMIPLCLRAQAKPWSDPAMRMAIGWASFLTLFFFLGVLNRQLAYTKPREVDFSEEVIVITGGASGLGLLVAEVYGMRGASVAVLDVQELESGEARGVSMYKCDVGNPDQVKKAAIEIERDLGTPTILINNAGIANGKRLLDLSIEDIERTMRVNLLSQFYTIKAFLPGMVRSKQGTIVTISSVLGQIGASHLTDYAASKAAITALHKSLRAELRSTPEIKTILVSPGQLTTPMFNGVVTPSSFFGPVLEPVDVAREIIAAIDSGSSADLALPLYARWIDWMNVVPVGVHAVLRKLSGVDKAMEGFIGRNGSSNEKVESLI</sequence>
<proteinExistence type="inferred from homology"/>
<evidence type="ECO:0000256" key="2">
    <source>
        <dbReference type="ARBA" id="ARBA00022857"/>
    </source>
</evidence>
<feature type="transmembrane region" description="Helical" evidence="5">
    <location>
        <begin position="20"/>
        <end position="42"/>
    </location>
</feature>
<dbReference type="InterPro" id="IPR036291">
    <property type="entry name" value="NAD(P)-bd_dom_sf"/>
</dbReference>
<evidence type="ECO:0000256" key="5">
    <source>
        <dbReference type="SAM" id="Phobius"/>
    </source>
</evidence>
<keyword evidence="5" id="KW-1133">Transmembrane helix</keyword>
<name>A0ABR4PXP7_9HELO</name>
<dbReference type="PANTHER" id="PTHR24322">
    <property type="entry name" value="PKSB"/>
    <property type="match status" value="1"/>
</dbReference>
<keyword evidence="2" id="KW-0521">NADP</keyword>
<accession>A0ABR4PXP7</accession>
<evidence type="ECO:0000256" key="1">
    <source>
        <dbReference type="ARBA" id="ARBA00006484"/>
    </source>
</evidence>
<dbReference type="CDD" id="cd05339">
    <property type="entry name" value="17beta-HSDXI-like_SDR_c"/>
    <property type="match status" value="1"/>
</dbReference>
<dbReference type="PANTHER" id="PTHR24322:SF736">
    <property type="entry name" value="RETINOL DEHYDROGENASE 10"/>
    <property type="match status" value="1"/>
</dbReference>
<evidence type="ECO:0000313" key="6">
    <source>
        <dbReference type="EMBL" id="KAL3428142.1"/>
    </source>
</evidence>
<comment type="caution">
    <text evidence="6">The sequence shown here is derived from an EMBL/GenBank/DDBJ whole genome shotgun (WGS) entry which is preliminary data.</text>
</comment>
<dbReference type="SUPFAM" id="SSF51735">
    <property type="entry name" value="NAD(P)-binding Rossmann-fold domains"/>
    <property type="match status" value="1"/>
</dbReference>